<protein>
    <submittedName>
        <fullName evidence="1">Uncharacterized protein</fullName>
    </submittedName>
</protein>
<reference evidence="1 2" key="1">
    <citation type="journal article" date="2015" name="Genome Biol. Evol.">
        <title>Comparative Genomics of a Bacterivorous Green Alga Reveals Evolutionary Causalities and Consequences of Phago-Mixotrophic Mode of Nutrition.</title>
        <authorList>
            <person name="Burns J.A."/>
            <person name="Paasch A."/>
            <person name="Narechania A."/>
            <person name="Kim E."/>
        </authorList>
    </citation>
    <scope>NUCLEOTIDE SEQUENCE [LARGE SCALE GENOMIC DNA]</scope>
    <source>
        <strain evidence="1 2">PLY_AMNH</strain>
    </source>
</reference>
<proteinExistence type="predicted"/>
<organism evidence="1 2">
    <name type="scientific">Cymbomonas tetramitiformis</name>
    <dbReference type="NCBI Taxonomy" id="36881"/>
    <lineage>
        <taxon>Eukaryota</taxon>
        <taxon>Viridiplantae</taxon>
        <taxon>Chlorophyta</taxon>
        <taxon>Pyramimonadophyceae</taxon>
        <taxon>Pyramimonadales</taxon>
        <taxon>Pyramimonadaceae</taxon>
        <taxon>Cymbomonas</taxon>
    </lineage>
</organism>
<evidence type="ECO:0000313" key="1">
    <source>
        <dbReference type="EMBL" id="KAK3274059.1"/>
    </source>
</evidence>
<dbReference type="AlphaFoldDB" id="A0AAE0G9P4"/>
<keyword evidence="2" id="KW-1185">Reference proteome</keyword>
<comment type="caution">
    <text evidence="1">The sequence shown here is derived from an EMBL/GenBank/DDBJ whole genome shotgun (WGS) entry which is preliminary data.</text>
</comment>
<dbReference type="EMBL" id="LGRX02007972">
    <property type="protein sequence ID" value="KAK3274059.1"/>
    <property type="molecule type" value="Genomic_DNA"/>
</dbReference>
<gene>
    <name evidence="1" type="ORF">CYMTET_17739</name>
</gene>
<dbReference type="Proteomes" id="UP001190700">
    <property type="component" value="Unassembled WGS sequence"/>
</dbReference>
<evidence type="ECO:0000313" key="2">
    <source>
        <dbReference type="Proteomes" id="UP001190700"/>
    </source>
</evidence>
<name>A0AAE0G9P4_9CHLO</name>
<sequence length="110" mass="11509">MHAWAAHICSPANKFVFVASILIFSTELVALDSLKLSSADLLNENVSHITRDPARAVLEEADARAETSGWEVASIFPAGDAGSLSSQLLNPSPAGIPCFLILVVCASDSA</sequence>
<accession>A0AAE0G9P4</accession>